<sequence>MKLEKYRHIAIEGPIGVGKTSLAQRMADHLNGTLLLEKPGENPFLEKFYGDISRYALPTQLFFLFQRTNQLQSFAQMDMFTRVMVSDFLLDKDPLFARLTLSDAEYELYQQIYRHLQPQASPPDLVIYLQASPATLIERVKRRGNAFEKNISQEYLWRLAESYTRFFYQYEDAPVMMINSENLNFVDSQEDFDLLLQQLEQMRSPREYFNRGI</sequence>
<evidence type="ECO:0000256" key="1">
    <source>
        <dbReference type="PIRSR" id="PIRSR000705-1"/>
    </source>
</evidence>
<dbReference type="PIRSF" id="PIRSF000705">
    <property type="entry name" value="DNK"/>
    <property type="match status" value="1"/>
</dbReference>
<dbReference type="OrthoDB" id="9776634at2"/>
<feature type="binding site" evidence="2">
    <location>
        <begin position="13"/>
        <end position="21"/>
    </location>
    <ligand>
        <name>ATP</name>
        <dbReference type="ChEBI" id="CHEBI:30616"/>
    </ligand>
</feature>
<dbReference type="GO" id="GO:0019136">
    <property type="term" value="F:deoxynucleoside kinase activity"/>
    <property type="evidence" value="ECO:0007669"/>
    <property type="project" value="InterPro"/>
</dbReference>
<dbReference type="AlphaFoldDB" id="A0A1W6SNR4"/>
<dbReference type="InterPro" id="IPR027417">
    <property type="entry name" value="P-loop_NTPase"/>
</dbReference>
<dbReference type="EMBL" id="CP021106">
    <property type="protein sequence ID" value="ARO87468.1"/>
    <property type="molecule type" value="Genomic_DNA"/>
</dbReference>
<protein>
    <submittedName>
        <fullName evidence="4">Deoxynucleoside kinase</fullName>
    </submittedName>
</protein>
<dbReference type="SUPFAM" id="SSF52540">
    <property type="entry name" value="P-loop containing nucleoside triphosphate hydrolases"/>
    <property type="match status" value="1"/>
</dbReference>
<evidence type="ECO:0000256" key="2">
    <source>
        <dbReference type="PIRSR" id="PIRSR000705-3"/>
    </source>
</evidence>
<keyword evidence="2" id="KW-0067">ATP-binding</keyword>
<dbReference type="PANTHER" id="PTHR10513:SF46">
    <property type="entry name" value="DEOXYGUANOSINE KINASE"/>
    <property type="match status" value="1"/>
</dbReference>
<feature type="binding site" evidence="2">
    <location>
        <begin position="139"/>
        <end position="143"/>
    </location>
    <ligand>
        <name>ATP</name>
        <dbReference type="ChEBI" id="CHEBI:30616"/>
    </ligand>
</feature>
<dbReference type="InterPro" id="IPR050566">
    <property type="entry name" value="Deoxyribonucleoside_kinase"/>
</dbReference>
<organism evidence="4 5">
    <name type="scientific">Nitrosospira lacus</name>
    <dbReference type="NCBI Taxonomy" id="1288494"/>
    <lineage>
        <taxon>Bacteria</taxon>
        <taxon>Pseudomonadati</taxon>
        <taxon>Pseudomonadota</taxon>
        <taxon>Betaproteobacteria</taxon>
        <taxon>Nitrosomonadales</taxon>
        <taxon>Nitrosomonadaceae</taxon>
        <taxon>Nitrosospira</taxon>
    </lineage>
</organism>
<name>A0A1W6SNR4_9PROT</name>
<feature type="binding site" evidence="2">
    <location>
        <begin position="183"/>
        <end position="185"/>
    </location>
    <ligand>
        <name>ATP</name>
        <dbReference type="ChEBI" id="CHEBI:30616"/>
    </ligand>
</feature>
<feature type="domain" description="Deoxynucleoside kinase" evidence="3">
    <location>
        <begin position="9"/>
        <end position="201"/>
    </location>
</feature>
<dbReference type="CDD" id="cd01673">
    <property type="entry name" value="dNK"/>
    <property type="match status" value="1"/>
</dbReference>
<dbReference type="GO" id="GO:0005737">
    <property type="term" value="C:cytoplasm"/>
    <property type="evidence" value="ECO:0007669"/>
    <property type="project" value="TreeGrafter"/>
</dbReference>
<keyword evidence="5" id="KW-1185">Reference proteome</keyword>
<dbReference type="Pfam" id="PF01712">
    <property type="entry name" value="dNK"/>
    <property type="match status" value="1"/>
</dbReference>
<evidence type="ECO:0000313" key="4">
    <source>
        <dbReference type="EMBL" id="ARO87468.1"/>
    </source>
</evidence>
<feature type="active site" description="Proton acceptor" evidence="1">
    <location>
        <position position="87"/>
    </location>
</feature>
<dbReference type="InterPro" id="IPR031314">
    <property type="entry name" value="DNK_dom"/>
</dbReference>
<gene>
    <name evidence="4" type="ORF">EBAPG3_006605</name>
</gene>
<keyword evidence="4" id="KW-0808">Transferase</keyword>
<keyword evidence="2" id="KW-0547">Nucleotide-binding</keyword>
<evidence type="ECO:0000313" key="5">
    <source>
        <dbReference type="Proteomes" id="UP000012179"/>
    </source>
</evidence>
<dbReference type="eggNOG" id="COG1428">
    <property type="taxonomic scope" value="Bacteria"/>
</dbReference>
<reference evidence="4 5" key="1">
    <citation type="journal article" date="2015" name="Int. J. Syst. Evol. Microbiol.">
        <title>Nitrosospira lacus sp. nov., a psychrotolerant, ammonia-oxidizing bacterium from sandy lake sediment.</title>
        <authorList>
            <person name="Urakawa H."/>
            <person name="Garcia J.C."/>
            <person name="Nielsen J.L."/>
            <person name="Le V.Q."/>
            <person name="Kozlowski J.A."/>
            <person name="Stein L.Y."/>
            <person name="Lim C.K."/>
            <person name="Pommerening-Roser A."/>
            <person name="Martens-Habbena W."/>
            <person name="Stahl D.A."/>
            <person name="Klotz M.G."/>
        </authorList>
    </citation>
    <scope>NUCLEOTIDE SEQUENCE [LARGE SCALE GENOMIC DNA]</scope>
    <source>
        <strain evidence="4 5">APG3</strain>
    </source>
</reference>
<evidence type="ECO:0000259" key="3">
    <source>
        <dbReference type="Pfam" id="PF01712"/>
    </source>
</evidence>
<proteinExistence type="predicted"/>
<dbReference type="Gene3D" id="3.40.50.300">
    <property type="entry name" value="P-loop containing nucleotide triphosphate hydrolases"/>
    <property type="match status" value="1"/>
</dbReference>
<dbReference type="InterPro" id="IPR002624">
    <property type="entry name" value="DCK/DGK"/>
</dbReference>
<dbReference type="Proteomes" id="UP000012179">
    <property type="component" value="Chromosome"/>
</dbReference>
<dbReference type="PANTHER" id="PTHR10513">
    <property type="entry name" value="DEOXYNUCLEOSIDE KINASE"/>
    <property type="match status" value="1"/>
</dbReference>
<dbReference type="GO" id="GO:0005524">
    <property type="term" value="F:ATP binding"/>
    <property type="evidence" value="ECO:0007669"/>
    <property type="project" value="UniProtKB-KW"/>
</dbReference>
<keyword evidence="4" id="KW-0418">Kinase</keyword>
<dbReference type="RefSeq" id="WP_004175694.1">
    <property type="nucleotide sequence ID" value="NZ_CP021106.3"/>
</dbReference>
<accession>A0A1W6SNR4</accession>
<dbReference type="KEGG" id="nlc:EBAPG3_006605"/>